<keyword evidence="4" id="KW-0227">DNA damage</keyword>
<keyword evidence="13" id="KW-0540">Nuclease</keyword>
<dbReference type="SMART" id="SM00478">
    <property type="entry name" value="ENDO3c"/>
    <property type="match status" value="1"/>
</dbReference>
<organism evidence="13 14">
    <name type="scientific">Caldiarchaeum subterraneum</name>
    <dbReference type="NCBI Taxonomy" id="311458"/>
    <lineage>
        <taxon>Archaea</taxon>
        <taxon>Nitrososphaerota</taxon>
        <taxon>Candidatus Caldarchaeales</taxon>
        <taxon>Candidatus Caldarchaeaceae</taxon>
        <taxon>Candidatus Caldarchaeum</taxon>
    </lineage>
</organism>
<protein>
    <recommendedName>
        <fullName evidence="11">thymine-DNA glycosylase</fullName>
        <ecNumber evidence="11">3.2.2.29</ecNumber>
    </recommendedName>
</protein>
<dbReference type="GO" id="GO:0003677">
    <property type="term" value="F:DNA binding"/>
    <property type="evidence" value="ECO:0007669"/>
    <property type="project" value="InterPro"/>
</dbReference>
<comment type="caution">
    <text evidence="13">The sequence shown here is derived from an EMBL/GenBank/DDBJ whole genome shotgun (WGS) entry which is preliminary data.</text>
</comment>
<dbReference type="GO" id="GO:0051539">
    <property type="term" value="F:4 iron, 4 sulfur cluster binding"/>
    <property type="evidence" value="ECO:0007669"/>
    <property type="project" value="UniProtKB-KW"/>
</dbReference>
<keyword evidence="6" id="KW-0408">Iron</keyword>
<dbReference type="Pfam" id="PF00730">
    <property type="entry name" value="HhH-GPD"/>
    <property type="match status" value="1"/>
</dbReference>
<dbReference type="EMBL" id="DQVM01000080">
    <property type="protein sequence ID" value="HIQ29762.1"/>
    <property type="molecule type" value="Genomic_DNA"/>
</dbReference>
<dbReference type="GO" id="GO:0004519">
    <property type="term" value="F:endonuclease activity"/>
    <property type="evidence" value="ECO:0007669"/>
    <property type="project" value="UniProtKB-KW"/>
</dbReference>
<dbReference type="InterPro" id="IPR003265">
    <property type="entry name" value="HhH-GPD_domain"/>
</dbReference>
<comment type="catalytic activity">
    <reaction evidence="10">
        <text>Hydrolyzes mismatched double-stranded DNA and polynucleotides, releasing free thymine.</text>
        <dbReference type="EC" id="3.2.2.29"/>
    </reaction>
</comment>
<evidence type="ECO:0000313" key="14">
    <source>
        <dbReference type="Proteomes" id="UP000608579"/>
    </source>
</evidence>
<accession>A0A833E9T1</accession>
<dbReference type="GO" id="GO:0141016">
    <property type="term" value="F:G/T mismatch-specific thymine-DNA glycosylase activity"/>
    <property type="evidence" value="ECO:0007669"/>
    <property type="project" value="UniProtKB-EC"/>
</dbReference>
<dbReference type="InterPro" id="IPR000445">
    <property type="entry name" value="HhH_motif"/>
</dbReference>
<evidence type="ECO:0000256" key="8">
    <source>
        <dbReference type="ARBA" id="ARBA00023204"/>
    </source>
</evidence>
<evidence type="ECO:0000256" key="3">
    <source>
        <dbReference type="ARBA" id="ARBA00022723"/>
    </source>
</evidence>
<dbReference type="Pfam" id="PF00633">
    <property type="entry name" value="HHH"/>
    <property type="match status" value="1"/>
</dbReference>
<sequence>MGIGPNEFRRVVETLKSRYRLSYPLHIRPDDPFATLVGAVLSHRTKDEMTDRAFERLFSRYKTPAEVAEAPVRELERLIRDVGFYRQKAQRLRRIAKMIIERYGGEIPRRREELMKLPGVGPKTADIVLSFAFRIPEIAIDTHVEAVVKRLGIADEKDDYETIKRKLERLTKVEDRPLINTLFVKFGKEICRRPIPKCSLCSFTDICKYYRQQVSLKRRITRP</sequence>
<keyword evidence="3" id="KW-0479">Metal-binding</keyword>
<dbReference type="GO" id="GO:0046872">
    <property type="term" value="F:metal ion binding"/>
    <property type="evidence" value="ECO:0007669"/>
    <property type="project" value="UniProtKB-KW"/>
</dbReference>
<keyword evidence="7" id="KW-0411">Iron-sulfur</keyword>
<dbReference type="PROSITE" id="PS01155">
    <property type="entry name" value="ENDONUCLEASE_III_2"/>
    <property type="match status" value="1"/>
</dbReference>
<dbReference type="Gene3D" id="1.10.1670.10">
    <property type="entry name" value="Helix-hairpin-Helix base-excision DNA repair enzymes (C-terminal)"/>
    <property type="match status" value="1"/>
</dbReference>
<keyword evidence="9" id="KW-0326">Glycosidase</keyword>
<reference evidence="13" key="1">
    <citation type="journal article" date="2020" name="ISME J.">
        <title>Gammaproteobacteria mediating utilization of methyl-, sulfur- and petroleum organic compounds in deep ocean hydrothermal plumes.</title>
        <authorList>
            <person name="Zhou Z."/>
            <person name="Liu Y."/>
            <person name="Pan J."/>
            <person name="Cron B.R."/>
            <person name="Toner B.M."/>
            <person name="Anantharaman K."/>
            <person name="Breier J.A."/>
            <person name="Dick G.J."/>
            <person name="Li M."/>
        </authorList>
    </citation>
    <scope>NUCLEOTIDE SEQUENCE</scope>
    <source>
        <strain evidence="13">SZUA-1515</strain>
    </source>
</reference>
<keyword evidence="2" id="KW-0004">4Fe-4S</keyword>
<evidence type="ECO:0000313" key="13">
    <source>
        <dbReference type="EMBL" id="HIQ29762.1"/>
    </source>
</evidence>
<evidence type="ECO:0000259" key="12">
    <source>
        <dbReference type="SMART" id="SM00478"/>
    </source>
</evidence>
<dbReference type="AlphaFoldDB" id="A0A833E9T1"/>
<dbReference type="CDD" id="cd00056">
    <property type="entry name" value="ENDO3c"/>
    <property type="match status" value="1"/>
</dbReference>
<keyword evidence="5" id="KW-0378">Hydrolase</keyword>
<evidence type="ECO:0000256" key="6">
    <source>
        <dbReference type="ARBA" id="ARBA00023004"/>
    </source>
</evidence>
<evidence type="ECO:0000256" key="10">
    <source>
        <dbReference type="ARBA" id="ARBA00052915"/>
    </source>
</evidence>
<dbReference type="InterPro" id="IPR023170">
    <property type="entry name" value="HhH_base_excis_C"/>
</dbReference>
<feature type="domain" description="HhH-GPD" evidence="12">
    <location>
        <begin position="41"/>
        <end position="189"/>
    </location>
</feature>
<dbReference type="SUPFAM" id="SSF48150">
    <property type="entry name" value="DNA-glycosylase"/>
    <property type="match status" value="1"/>
</dbReference>
<gene>
    <name evidence="13" type="ORF">EYH45_04275</name>
</gene>
<dbReference type="FunFam" id="1.10.340.30:FF:000001">
    <property type="entry name" value="Endonuclease III"/>
    <property type="match status" value="1"/>
</dbReference>
<evidence type="ECO:0000256" key="5">
    <source>
        <dbReference type="ARBA" id="ARBA00022801"/>
    </source>
</evidence>
<dbReference type="InterPro" id="IPR004036">
    <property type="entry name" value="Endonuclease-III-like_CS2"/>
</dbReference>
<name>A0A833E9T1_CALS0</name>
<evidence type="ECO:0000256" key="11">
    <source>
        <dbReference type="ARBA" id="ARBA00066769"/>
    </source>
</evidence>
<dbReference type="GO" id="GO:0006285">
    <property type="term" value="P:base-excision repair, AP site formation"/>
    <property type="evidence" value="ECO:0007669"/>
    <property type="project" value="TreeGrafter"/>
</dbReference>
<keyword evidence="8" id="KW-0234">DNA repair</keyword>
<dbReference type="EC" id="3.2.2.29" evidence="11"/>
<comment type="similarity">
    <text evidence="1">Belongs to the Nth/MutY family.</text>
</comment>
<dbReference type="Proteomes" id="UP000608579">
    <property type="component" value="Unassembled WGS sequence"/>
</dbReference>
<evidence type="ECO:0000256" key="7">
    <source>
        <dbReference type="ARBA" id="ARBA00023014"/>
    </source>
</evidence>
<proteinExistence type="inferred from homology"/>
<dbReference type="PANTHER" id="PTHR10359">
    <property type="entry name" value="A/G-SPECIFIC ADENINE GLYCOSYLASE/ENDONUCLEASE III"/>
    <property type="match status" value="1"/>
</dbReference>
<evidence type="ECO:0000256" key="4">
    <source>
        <dbReference type="ARBA" id="ARBA00022763"/>
    </source>
</evidence>
<dbReference type="PIRSF" id="PIRSF001435">
    <property type="entry name" value="Nth"/>
    <property type="match status" value="1"/>
</dbReference>
<evidence type="ECO:0000256" key="1">
    <source>
        <dbReference type="ARBA" id="ARBA00008343"/>
    </source>
</evidence>
<evidence type="ECO:0000256" key="2">
    <source>
        <dbReference type="ARBA" id="ARBA00022485"/>
    </source>
</evidence>
<keyword evidence="13" id="KW-0255">Endonuclease</keyword>
<dbReference type="InterPro" id="IPR011257">
    <property type="entry name" value="DNA_glycosylase"/>
</dbReference>
<evidence type="ECO:0000256" key="9">
    <source>
        <dbReference type="ARBA" id="ARBA00023295"/>
    </source>
</evidence>
<dbReference type="PANTHER" id="PTHR10359:SF18">
    <property type="entry name" value="ENDONUCLEASE III"/>
    <property type="match status" value="1"/>
</dbReference>
<dbReference type="Gene3D" id="1.10.340.30">
    <property type="entry name" value="Hypothetical protein, domain 2"/>
    <property type="match status" value="1"/>
</dbReference>